<name>A0A5B8II88_9VIRU</name>
<dbReference type="PROSITE" id="PS51195">
    <property type="entry name" value="Q_MOTIF"/>
    <property type="match status" value="1"/>
</dbReference>
<feature type="domain" description="Helicase ATP-binding" evidence="8">
    <location>
        <begin position="54"/>
        <end position="223"/>
    </location>
</feature>
<dbReference type="GO" id="GO:0016787">
    <property type="term" value="F:hydrolase activity"/>
    <property type="evidence" value="ECO:0007669"/>
    <property type="project" value="UniProtKB-KW"/>
</dbReference>
<dbReference type="PROSITE" id="PS51194">
    <property type="entry name" value="HELICASE_CTER"/>
    <property type="match status" value="1"/>
</dbReference>
<evidence type="ECO:0000256" key="3">
    <source>
        <dbReference type="ARBA" id="ARBA00022801"/>
    </source>
</evidence>
<dbReference type="PROSITE" id="PS51192">
    <property type="entry name" value="HELICASE_ATP_BIND_1"/>
    <property type="match status" value="1"/>
</dbReference>
<dbReference type="GO" id="GO:0003723">
    <property type="term" value="F:RNA binding"/>
    <property type="evidence" value="ECO:0007669"/>
    <property type="project" value="UniProtKB-KW"/>
</dbReference>
<evidence type="ECO:0000256" key="7">
    <source>
        <dbReference type="PROSITE-ProRule" id="PRU00552"/>
    </source>
</evidence>
<dbReference type="FunFam" id="3.40.50.300:FF:000031">
    <property type="entry name" value="Eukaryotic initiation factor 4A-III"/>
    <property type="match status" value="1"/>
</dbReference>
<sequence length="395" mass="45623">MSLNLSNQEIVENTVQDEVQRFESFEDYELKEELLRGIFAYGFETPSSIQQRAIQPFLDGRDLIAQSQSGTGKTGTFAISVLQKIIPDKRTQALVVSHTRELSTQIYTVFQNLSKYMDISLCLLTGGSSVHRNREELKEKPQVLIGTPGRILDMMKHDINYKDINYLVIDEADEMLSRGFVTQIQDIFQFLRSNKLQVGLYSATMPKEFFTITEKFMDRPMKILVKADQLTLEGIKQFYVNVERNDFKFEILCDLYDMISASQSIIYCNSKKIVNDLSRRLTDNNFTVATIHGEMPQDERTRIVESFRRGDSRILLSTDLLSRGIDVQQVSIVINYDVPYSIENYIHRIGRSGRFGRKGVAINFVTHIDIGKLHDIMKFYHTDIEELPENFNELM</sequence>
<keyword evidence="6" id="KW-0694">RNA-binding</keyword>
<dbReference type="PANTHER" id="PTHR47958">
    <property type="entry name" value="ATP-DEPENDENT RNA HELICASE DBP3"/>
    <property type="match status" value="1"/>
</dbReference>
<proteinExistence type="predicted"/>
<dbReference type="GO" id="GO:0005524">
    <property type="term" value="F:ATP binding"/>
    <property type="evidence" value="ECO:0007669"/>
    <property type="project" value="UniProtKB-KW"/>
</dbReference>
<evidence type="ECO:0000256" key="2">
    <source>
        <dbReference type="ARBA" id="ARBA00022741"/>
    </source>
</evidence>
<dbReference type="GO" id="GO:0003724">
    <property type="term" value="F:RNA helicase activity"/>
    <property type="evidence" value="ECO:0007669"/>
    <property type="project" value="UniProtKB-EC"/>
</dbReference>
<gene>
    <name evidence="11" type="ORF">5_62</name>
</gene>
<dbReference type="SMART" id="SM00490">
    <property type="entry name" value="HELICc"/>
    <property type="match status" value="1"/>
</dbReference>
<dbReference type="InterPro" id="IPR000629">
    <property type="entry name" value="RNA-helicase_DEAD-box_CS"/>
</dbReference>
<evidence type="ECO:0000313" key="11">
    <source>
        <dbReference type="EMBL" id="QDY52265.1"/>
    </source>
</evidence>
<dbReference type="EMBL" id="MK250089">
    <property type="protein sequence ID" value="QDY52265.1"/>
    <property type="molecule type" value="Genomic_DNA"/>
</dbReference>
<keyword evidence="4" id="KW-0347">Helicase</keyword>
<dbReference type="InterPro" id="IPR027417">
    <property type="entry name" value="P-loop_NTPase"/>
</dbReference>
<dbReference type="EC" id="3.6.4.13" evidence="1"/>
<feature type="short sequence motif" description="Q motif" evidence="7">
    <location>
        <begin position="23"/>
        <end position="51"/>
    </location>
</feature>
<dbReference type="InterPro" id="IPR014014">
    <property type="entry name" value="RNA_helicase_DEAD_Q_motif"/>
</dbReference>
<feature type="domain" description="Helicase C-terminal" evidence="9">
    <location>
        <begin position="234"/>
        <end position="395"/>
    </location>
</feature>
<evidence type="ECO:0000256" key="1">
    <source>
        <dbReference type="ARBA" id="ARBA00012552"/>
    </source>
</evidence>
<keyword evidence="2" id="KW-0547">Nucleotide-binding</keyword>
<dbReference type="Pfam" id="PF00271">
    <property type="entry name" value="Helicase_C"/>
    <property type="match status" value="1"/>
</dbReference>
<evidence type="ECO:0000256" key="4">
    <source>
        <dbReference type="ARBA" id="ARBA00022806"/>
    </source>
</evidence>
<keyword evidence="3" id="KW-0378">Hydrolase</keyword>
<dbReference type="PROSITE" id="PS00039">
    <property type="entry name" value="DEAD_ATP_HELICASE"/>
    <property type="match status" value="1"/>
</dbReference>
<evidence type="ECO:0000256" key="6">
    <source>
        <dbReference type="ARBA" id="ARBA00022884"/>
    </source>
</evidence>
<dbReference type="InterPro" id="IPR014001">
    <property type="entry name" value="Helicase_ATP-bd"/>
</dbReference>
<feature type="domain" description="DEAD-box RNA helicase Q" evidence="10">
    <location>
        <begin position="23"/>
        <end position="51"/>
    </location>
</feature>
<dbReference type="SMART" id="SM00487">
    <property type="entry name" value="DEXDc"/>
    <property type="match status" value="1"/>
</dbReference>
<dbReference type="InterPro" id="IPR001650">
    <property type="entry name" value="Helicase_C-like"/>
</dbReference>
<dbReference type="Gene3D" id="3.40.50.300">
    <property type="entry name" value="P-loop containing nucleotide triphosphate hydrolases"/>
    <property type="match status" value="2"/>
</dbReference>
<accession>A0A5B8II88</accession>
<evidence type="ECO:0000259" key="10">
    <source>
        <dbReference type="PROSITE" id="PS51195"/>
    </source>
</evidence>
<evidence type="ECO:0000259" key="8">
    <source>
        <dbReference type="PROSITE" id="PS51192"/>
    </source>
</evidence>
<evidence type="ECO:0000259" key="9">
    <source>
        <dbReference type="PROSITE" id="PS51194"/>
    </source>
</evidence>
<dbReference type="CDD" id="cd18787">
    <property type="entry name" value="SF2_C_DEAD"/>
    <property type="match status" value="1"/>
</dbReference>
<dbReference type="Pfam" id="PF00270">
    <property type="entry name" value="DEAD"/>
    <property type="match status" value="1"/>
</dbReference>
<keyword evidence="5" id="KW-0067">ATP-binding</keyword>
<dbReference type="SUPFAM" id="SSF52540">
    <property type="entry name" value="P-loop containing nucleoside triphosphate hydrolases"/>
    <property type="match status" value="1"/>
</dbReference>
<reference evidence="11" key="1">
    <citation type="submission" date="2018-11" db="EMBL/GenBank/DDBJ databases">
        <title>A distinct lineage of giant viruses engineers rhodopsin photosystems in predatory marine eukaryotes.</title>
        <authorList>
            <person name="Needham D.M."/>
            <person name="Yoshizawa S."/>
            <person name="Hosaka T."/>
            <person name="Poirier C."/>
            <person name="Choi C.-J."/>
            <person name="Hehenberger E."/>
            <person name="Irwin N.A.T."/>
            <person name="Wilken S."/>
            <person name="Yung C.-M."/>
            <person name="Bachy C."/>
            <person name="Kurihara R."/>
            <person name="Nakajima Y."/>
            <person name="Kojima K."/>
            <person name="Kimura-Someya T."/>
            <person name="Leonard G."/>
            <person name="Malmstrom R.R."/>
            <person name="Mende D."/>
            <person name="Olson D.K."/>
            <person name="Sudo Y."/>
            <person name="Sudek S."/>
            <person name="Richards T.A."/>
            <person name="DeLong E.F."/>
            <person name="Keeling P.J."/>
            <person name="Santoro A.E."/>
            <person name="Shirouzu M."/>
            <person name="Iwasaki W."/>
            <person name="Worden A.Z."/>
        </authorList>
    </citation>
    <scope>NUCLEOTIDE SEQUENCE</scope>
</reference>
<evidence type="ECO:0000256" key="5">
    <source>
        <dbReference type="ARBA" id="ARBA00022840"/>
    </source>
</evidence>
<protein>
    <recommendedName>
        <fullName evidence="1">RNA helicase</fullName>
        <ecNumber evidence="1">3.6.4.13</ecNumber>
    </recommendedName>
</protein>
<organism evidence="11">
    <name type="scientific">Mimiviridae sp. ChoanoV1</name>
    <dbReference type="NCBI Taxonomy" id="2596887"/>
    <lineage>
        <taxon>Viruses</taxon>
        <taxon>Varidnaviria</taxon>
        <taxon>Bamfordvirae</taxon>
        <taxon>Nucleocytoviricota</taxon>
        <taxon>Megaviricetes</taxon>
        <taxon>Imitervirales</taxon>
        <taxon>Schizomimiviridae</taxon>
    </lineage>
</organism>
<dbReference type="InterPro" id="IPR011545">
    <property type="entry name" value="DEAD/DEAH_box_helicase_dom"/>
</dbReference>